<evidence type="ECO:0000256" key="3">
    <source>
        <dbReference type="ARBA" id="ARBA00023163"/>
    </source>
</evidence>
<dbReference type="CDD" id="cd07377">
    <property type="entry name" value="WHTH_GntR"/>
    <property type="match status" value="1"/>
</dbReference>
<dbReference type="Pfam" id="PF00392">
    <property type="entry name" value="GntR"/>
    <property type="match status" value="1"/>
</dbReference>
<protein>
    <submittedName>
        <fullName evidence="5">GntR family transcriptional regulator</fullName>
    </submittedName>
</protein>
<evidence type="ECO:0000313" key="5">
    <source>
        <dbReference type="EMBL" id="KGJ53039.1"/>
    </source>
</evidence>
<dbReference type="Gene3D" id="3.40.1410.10">
    <property type="entry name" value="Chorismate lyase-like"/>
    <property type="match status" value="1"/>
</dbReference>
<organism evidence="5 6">
    <name type="scientific">Clostridium innocuum</name>
    <dbReference type="NCBI Taxonomy" id="1522"/>
    <lineage>
        <taxon>Bacteria</taxon>
        <taxon>Bacillati</taxon>
        <taxon>Bacillota</taxon>
        <taxon>Clostridia</taxon>
        <taxon>Eubacteriales</taxon>
        <taxon>Clostridiaceae</taxon>
        <taxon>Clostridium</taxon>
    </lineage>
</organism>
<keyword evidence="3" id="KW-0804">Transcription</keyword>
<sequence length="234" mass="27392">MMTSWEPVVDYLMENMQKQTYKKDERLPSEHELAQRFELTRIEVRKAYDRLKEMGYVYSRQGKGNYYAGYLEKVELVLSSTDSFSMKMSPLAGRFSTRLLSCERIAWHKDIHERLAVAQGEPVLCVKRLRYLDHMPAAMHISYVREKSFPNIRECLQKNPSLYAYFQGRGIQDIAAEDTQLTISTLNTEERLYMKVSGIVPCLMLKGVSRDCKTKEILELSTIIYRGDKFIFRL</sequence>
<dbReference type="SUPFAM" id="SSF64288">
    <property type="entry name" value="Chorismate lyase-like"/>
    <property type="match status" value="1"/>
</dbReference>
<dbReference type="PROSITE" id="PS50949">
    <property type="entry name" value="HTH_GNTR"/>
    <property type="match status" value="1"/>
</dbReference>
<dbReference type="RefSeq" id="WP_044905508.1">
    <property type="nucleotide sequence ID" value="NZ_JQIF01000048.1"/>
</dbReference>
<evidence type="ECO:0000256" key="2">
    <source>
        <dbReference type="ARBA" id="ARBA00023125"/>
    </source>
</evidence>
<proteinExistence type="predicted"/>
<feature type="domain" description="HTH gntR-type" evidence="4">
    <location>
        <begin position="2"/>
        <end position="70"/>
    </location>
</feature>
<dbReference type="AlphaFoldDB" id="A0A099I504"/>
<dbReference type="SMART" id="SM00345">
    <property type="entry name" value="HTH_GNTR"/>
    <property type="match status" value="1"/>
</dbReference>
<dbReference type="SMART" id="SM00866">
    <property type="entry name" value="UTRA"/>
    <property type="match status" value="1"/>
</dbReference>
<dbReference type="SUPFAM" id="SSF46785">
    <property type="entry name" value="Winged helix' DNA-binding domain"/>
    <property type="match status" value="1"/>
</dbReference>
<dbReference type="InterPro" id="IPR050679">
    <property type="entry name" value="Bact_HTH_transcr_reg"/>
</dbReference>
<evidence type="ECO:0000313" key="6">
    <source>
        <dbReference type="Proteomes" id="UP000030008"/>
    </source>
</evidence>
<dbReference type="GO" id="GO:0045892">
    <property type="term" value="P:negative regulation of DNA-templated transcription"/>
    <property type="evidence" value="ECO:0007669"/>
    <property type="project" value="TreeGrafter"/>
</dbReference>
<gene>
    <name evidence="5" type="ORF">CIAN88_11215</name>
</gene>
<dbReference type="EMBL" id="JQIF01000048">
    <property type="protein sequence ID" value="KGJ53039.1"/>
    <property type="molecule type" value="Genomic_DNA"/>
</dbReference>
<dbReference type="InterPro" id="IPR036388">
    <property type="entry name" value="WH-like_DNA-bd_sf"/>
</dbReference>
<dbReference type="InterPro" id="IPR036390">
    <property type="entry name" value="WH_DNA-bd_sf"/>
</dbReference>
<comment type="caution">
    <text evidence="5">The sequence shown here is derived from an EMBL/GenBank/DDBJ whole genome shotgun (WGS) entry which is preliminary data.</text>
</comment>
<dbReference type="Pfam" id="PF07702">
    <property type="entry name" value="UTRA"/>
    <property type="match status" value="1"/>
</dbReference>
<keyword evidence="1" id="KW-0805">Transcription regulation</keyword>
<evidence type="ECO:0000259" key="4">
    <source>
        <dbReference type="PROSITE" id="PS50949"/>
    </source>
</evidence>
<dbReference type="InterPro" id="IPR000524">
    <property type="entry name" value="Tscrpt_reg_HTH_GntR"/>
</dbReference>
<dbReference type="InterPro" id="IPR011663">
    <property type="entry name" value="UTRA"/>
</dbReference>
<dbReference type="InterPro" id="IPR028978">
    <property type="entry name" value="Chorismate_lyase_/UTRA_dom_sf"/>
</dbReference>
<keyword evidence="2" id="KW-0238">DNA-binding</keyword>
<dbReference type="Proteomes" id="UP000030008">
    <property type="component" value="Unassembled WGS sequence"/>
</dbReference>
<reference evidence="5 6" key="1">
    <citation type="submission" date="2014-08" db="EMBL/GenBank/DDBJ databases">
        <title>Clostridium innocuum, an unnegligible vancomycin-resistant pathogen causing extra-intestinal infections.</title>
        <authorList>
            <person name="Feng Y."/>
            <person name="Chiu C.-H."/>
        </authorList>
    </citation>
    <scope>NUCLEOTIDE SEQUENCE [LARGE SCALE GENOMIC DNA]</scope>
    <source>
        <strain evidence="5 6">AN88</strain>
    </source>
</reference>
<name>A0A099I504_CLOIN</name>
<accession>A0A099I504</accession>
<dbReference type="GO" id="GO:0003700">
    <property type="term" value="F:DNA-binding transcription factor activity"/>
    <property type="evidence" value="ECO:0007669"/>
    <property type="project" value="InterPro"/>
</dbReference>
<dbReference type="GO" id="GO:0003677">
    <property type="term" value="F:DNA binding"/>
    <property type="evidence" value="ECO:0007669"/>
    <property type="project" value="UniProtKB-KW"/>
</dbReference>
<dbReference type="Gene3D" id="1.10.10.10">
    <property type="entry name" value="Winged helix-like DNA-binding domain superfamily/Winged helix DNA-binding domain"/>
    <property type="match status" value="1"/>
</dbReference>
<dbReference type="PANTHER" id="PTHR44846:SF1">
    <property type="entry name" value="MANNOSYL-D-GLYCERATE TRANSPORT_METABOLISM SYSTEM REPRESSOR MNGR-RELATED"/>
    <property type="match status" value="1"/>
</dbReference>
<evidence type="ECO:0000256" key="1">
    <source>
        <dbReference type="ARBA" id="ARBA00023015"/>
    </source>
</evidence>
<dbReference type="PRINTS" id="PR00035">
    <property type="entry name" value="HTHGNTR"/>
</dbReference>
<dbReference type="PANTHER" id="PTHR44846">
    <property type="entry name" value="MANNOSYL-D-GLYCERATE TRANSPORT/METABOLISM SYSTEM REPRESSOR MNGR-RELATED"/>
    <property type="match status" value="1"/>
</dbReference>